<name>A0A9W6FZQ9_9BACT</name>
<sequence length="150" mass="16190">MKLKQLSVFLDNAPGRLHEATQALGDAGINLRSLSICDTAGFGILRILVSDVAKARKVMMEKQIPARVDDVVAVEIEDVPGSLSGTVLKLFLDSQINVDYMYAFAGTGPSAGKAVMIFRFSDNDRAIRIMQGSNIKILDAESFGMLENPG</sequence>
<feature type="domain" description="ACT" evidence="1">
    <location>
        <begin position="5"/>
        <end position="95"/>
    </location>
</feature>
<dbReference type="PANTHER" id="PTHR40099:SF1">
    <property type="entry name" value="ACETOLACTATE SYNTHASE, SMALL SUBUNIT"/>
    <property type="match status" value="1"/>
</dbReference>
<accession>A0A9W6FZQ9</accession>
<dbReference type="PROSITE" id="PS51671">
    <property type="entry name" value="ACT"/>
    <property type="match status" value="1"/>
</dbReference>
<dbReference type="RefSeq" id="WP_214185712.1">
    <property type="nucleotide sequence ID" value="NZ_BSDS01000001.1"/>
</dbReference>
<evidence type="ECO:0000313" key="2">
    <source>
        <dbReference type="EMBL" id="GLI37792.1"/>
    </source>
</evidence>
<evidence type="ECO:0000313" key="3">
    <source>
        <dbReference type="Proteomes" id="UP001144352"/>
    </source>
</evidence>
<dbReference type="PANTHER" id="PTHR40099">
    <property type="entry name" value="ACETOLACTATE SYNTHASE, SMALL SUBUNIT"/>
    <property type="match status" value="1"/>
</dbReference>
<comment type="caution">
    <text evidence="2">The sequence shown here is derived from an EMBL/GenBank/DDBJ whole genome shotgun (WGS) entry which is preliminary data.</text>
</comment>
<gene>
    <name evidence="2" type="ORF">GHYDROH2_12930</name>
</gene>
<dbReference type="InterPro" id="IPR045865">
    <property type="entry name" value="ACT-like_dom_sf"/>
</dbReference>
<dbReference type="SUPFAM" id="SSF55021">
    <property type="entry name" value="ACT-like"/>
    <property type="match status" value="2"/>
</dbReference>
<evidence type="ECO:0000259" key="1">
    <source>
        <dbReference type="PROSITE" id="PS51671"/>
    </source>
</evidence>
<dbReference type="InterPro" id="IPR002912">
    <property type="entry name" value="ACT_dom"/>
</dbReference>
<organism evidence="2 3">
    <name type="scientific">Geobacter hydrogenophilus</name>
    <dbReference type="NCBI Taxonomy" id="40983"/>
    <lineage>
        <taxon>Bacteria</taxon>
        <taxon>Pseudomonadati</taxon>
        <taxon>Thermodesulfobacteriota</taxon>
        <taxon>Desulfuromonadia</taxon>
        <taxon>Geobacterales</taxon>
        <taxon>Geobacteraceae</taxon>
        <taxon>Geobacter</taxon>
    </lineage>
</organism>
<proteinExistence type="predicted"/>
<dbReference type="CDD" id="cd04908">
    <property type="entry name" value="ACT_Bt0572_1"/>
    <property type="match status" value="1"/>
</dbReference>
<reference evidence="2" key="1">
    <citation type="submission" date="2022-12" db="EMBL/GenBank/DDBJ databases">
        <title>Reference genome sequencing for broad-spectrum identification of bacterial and archaeal isolates by mass spectrometry.</title>
        <authorList>
            <person name="Sekiguchi Y."/>
            <person name="Tourlousse D.M."/>
        </authorList>
    </citation>
    <scope>NUCLEOTIDE SEQUENCE</scope>
    <source>
        <strain evidence="2">H2</strain>
    </source>
</reference>
<dbReference type="Pfam" id="PF19571">
    <property type="entry name" value="ACT_8"/>
    <property type="match status" value="1"/>
</dbReference>
<dbReference type="InterPro" id="IPR045739">
    <property type="entry name" value="ACT_dom_pair"/>
</dbReference>
<dbReference type="EMBL" id="BSDS01000001">
    <property type="protein sequence ID" value="GLI37792.1"/>
    <property type="molecule type" value="Genomic_DNA"/>
</dbReference>
<dbReference type="Proteomes" id="UP001144352">
    <property type="component" value="Unassembled WGS sequence"/>
</dbReference>
<dbReference type="Gene3D" id="3.30.2130.10">
    <property type="entry name" value="VC0802-like"/>
    <property type="match status" value="1"/>
</dbReference>
<protein>
    <submittedName>
        <fullName evidence="2">Amino acid-binding protein</fullName>
    </submittedName>
</protein>
<dbReference type="AlphaFoldDB" id="A0A9W6FZQ9"/>
<keyword evidence="3" id="KW-1185">Reference proteome</keyword>
<dbReference type="CDD" id="cd04882">
    <property type="entry name" value="ACT_Bt0572_2"/>
    <property type="match status" value="1"/>
</dbReference>